<reference evidence="2" key="1">
    <citation type="submission" date="2019-08" db="EMBL/GenBank/DDBJ databases">
        <authorList>
            <person name="Kucharzyk K."/>
            <person name="Murdoch R.W."/>
            <person name="Higgins S."/>
            <person name="Loffler F."/>
        </authorList>
    </citation>
    <scope>NUCLEOTIDE SEQUENCE</scope>
</reference>
<keyword evidence="1" id="KW-0472">Membrane</keyword>
<dbReference type="EMBL" id="VSSQ01002965">
    <property type="protein sequence ID" value="MPM18350.1"/>
    <property type="molecule type" value="Genomic_DNA"/>
</dbReference>
<organism evidence="2">
    <name type="scientific">bioreactor metagenome</name>
    <dbReference type="NCBI Taxonomy" id="1076179"/>
    <lineage>
        <taxon>unclassified sequences</taxon>
        <taxon>metagenomes</taxon>
        <taxon>ecological metagenomes</taxon>
    </lineage>
</organism>
<protein>
    <submittedName>
        <fullName evidence="2">Uncharacterized protein</fullName>
    </submittedName>
</protein>
<keyword evidence="1" id="KW-0812">Transmembrane</keyword>
<dbReference type="AlphaFoldDB" id="A0A644XQ58"/>
<sequence length="164" mass="18853">MQFIFSASSSAARLSWQNALDPQLCVLGFHQVCYYRWILYGYYNTFFQQLQGFYVFFLNFQTNYTFSIFDMFFSAVLRCMHRKKVRAAGIEPASVFAGGFSLMHRKIPCKYVSIRCVILLADRRCVGGSHRLSWGSGSYFLAARFGRGCQFSRSAASQPDLQFP</sequence>
<comment type="caution">
    <text evidence="2">The sequence shown here is derived from an EMBL/GenBank/DDBJ whole genome shotgun (WGS) entry which is preliminary data.</text>
</comment>
<proteinExistence type="predicted"/>
<accession>A0A644XQ58</accession>
<keyword evidence="1" id="KW-1133">Transmembrane helix</keyword>
<gene>
    <name evidence="2" type="ORF">SDC9_64759</name>
</gene>
<evidence type="ECO:0000313" key="2">
    <source>
        <dbReference type="EMBL" id="MPM18350.1"/>
    </source>
</evidence>
<feature type="transmembrane region" description="Helical" evidence="1">
    <location>
        <begin position="53"/>
        <end position="77"/>
    </location>
</feature>
<evidence type="ECO:0000256" key="1">
    <source>
        <dbReference type="SAM" id="Phobius"/>
    </source>
</evidence>
<name>A0A644XQ58_9ZZZZ</name>